<gene>
    <name evidence="2" type="ORF">LUCI_2815</name>
</gene>
<evidence type="ECO:0000259" key="1">
    <source>
        <dbReference type="SMART" id="SM00849"/>
    </source>
</evidence>
<name>A0A498R9D8_9FIRM</name>
<proteinExistence type="predicted"/>
<dbReference type="Proteomes" id="UP000277811">
    <property type="component" value="Unassembled WGS sequence"/>
</dbReference>
<dbReference type="InterPro" id="IPR036866">
    <property type="entry name" value="RibonucZ/Hydroxyglut_hydro"/>
</dbReference>
<evidence type="ECO:0000313" key="2">
    <source>
        <dbReference type="EMBL" id="VBB07550.1"/>
    </source>
</evidence>
<dbReference type="CDD" id="cd07721">
    <property type="entry name" value="yflN-like_MBL-fold"/>
    <property type="match status" value="1"/>
</dbReference>
<dbReference type="EMBL" id="UPPP01000076">
    <property type="protein sequence ID" value="VBB07550.1"/>
    <property type="molecule type" value="Genomic_DNA"/>
</dbReference>
<evidence type="ECO:0000313" key="3">
    <source>
        <dbReference type="Proteomes" id="UP000277811"/>
    </source>
</evidence>
<organism evidence="2 3">
    <name type="scientific">Lucifera butyrica</name>
    <dbReference type="NCBI Taxonomy" id="1351585"/>
    <lineage>
        <taxon>Bacteria</taxon>
        <taxon>Bacillati</taxon>
        <taxon>Bacillota</taxon>
        <taxon>Negativicutes</taxon>
        <taxon>Veillonellales</taxon>
        <taxon>Veillonellaceae</taxon>
        <taxon>Lucifera</taxon>
    </lineage>
</organism>
<keyword evidence="3" id="KW-1185">Reference proteome</keyword>
<dbReference type="RefSeq" id="WP_122628482.1">
    <property type="nucleotide sequence ID" value="NZ_UPPP01000076.1"/>
</dbReference>
<dbReference type="InterPro" id="IPR001279">
    <property type="entry name" value="Metallo-B-lactamas"/>
</dbReference>
<dbReference type="AlphaFoldDB" id="A0A498R9D8"/>
<protein>
    <submittedName>
        <fullName evidence="2">Metallo-beta-lactamase</fullName>
    </submittedName>
</protein>
<sequence>MRVADNVFALDASKGSYVYVITGKEVVLIDTGLPHRRQGILKELQSMNIRMEDIKHILLTHHDIDHVGNAGFLQKKTGCNVWASKQDLPYICGERTRYGVKRVIEFLVRIARPINIDVYMENATVGDVRVIPTPGHTPGHVCLLYKDILFAGDLVHLKKGRLEPYPSFWNWDTSALMDSISKIAPLSFKWICPAHGTPLEKKAFLKLLV</sequence>
<dbReference type="SUPFAM" id="SSF56281">
    <property type="entry name" value="Metallo-hydrolase/oxidoreductase"/>
    <property type="match status" value="1"/>
</dbReference>
<dbReference type="SMART" id="SM00849">
    <property type="entry name" value="Lactamase_B"/>
    <property type="match status" value="1"/>
</dbReference>
<dbReference type="Gene3D" id="3.60.15.10">
    <property type="entry name" value="Ribonuclease Z/Hydroxyacylglutathione hydrolase-like"/>
    <property type="match status" value="1"/>
</dbReference>
<dbReference type="InterPro" id="IPR050855">
    <property type="entry name" value="NDM-1-like"/>
</dbReference>
<dbReference type="PANTHER" id="PTHR42951:SF17">
    <property type="entry name" value="METALLO-BETA-LACTAMASE DOMAIN-CONTAINING PROTEIN"/>
    <property type="match status" value="1"/>
</dbReference>
<reference evidence="2 3" key="1">
    <citation type="submission" date="2018-06" db="EMBL/GenBank/DDBJ databases">
        <authorList>
            <person name="Strepis N."/>
        </authorList>
    </citation>
    <scope>NUCLEOTIDE SEQUENCE [LARGE SCALE GENOMIC DNA]</scope>
    <source>
        <strain evidence="2">LUCI</strain>
    </source>
</reference>
<dbReference type="OrthoDB" id="9802248at2"/>
<accession>A0A498R9D8</accession>
<dbReference type="Pfam" id="PF00753">
    <property type="entry name" value="Lactamase_B"/>
    <property type="match status" value="1"/>
</dbReference>
<feature type="domain" description="Metallo-beta-lactamase" evidence="1">
    <location>
        <begin position="15"/>
        <end position="195"/>
    </location>
</feature>
<dbReference type="PANTHER" id="PTHR42951">
    <property type="entry name" value="METALLO-BETA-LACTAMASE DOMAIN-CONTAINING"/>
    <property type="match status" value="1"/>
</dbReference>